<feature type="transmembrane region" description="Helical" evidence="7">
    <location>
        <begin position="131"/>
        <end position="158"/>
    </location>
</feature>
<evidence type="ECO:0000313" key="10">
    <source>
        <dbReference type="Proteomes" id="UP000242638"/>
    </source>
</evidence>
<feature type="transmembrane region" description="Helical" evidence="7">
    <location>
        <begin position="350"/>
        <end position="368"/>
    </location>
</feature>
<keyword evidence="4 7" id="KW-0812">Transmembrane</keyword>
<evidence type="ECO:0000256" key="7">
    <source>
        <dbReference type="RuleBase" id="RU910716"/>
    </source>
</evidence>
<protein>
    <recommendedName>
        <fullName evidence="7">XK-related protein</fullName>
    </recommendedName>
</protein>
<dbReference type="GO" id="GO:0005886">
    <property type="term" value="C:plasma membrane"/>
    <property type="evidence" value="ECO:0007669"/>
    <property type="project" value="UniProtKB-SubCell"/>
</dbReference>
<keyword evidence="5 7" id="KW-1133">Transmembrane helix</keyword>
<evidence type="ECO:0000256" key="2">
    <source>
        <dbReference type="ARBA" id="ARBA00008789"/>
    </source>
</evidence>
<proteinExistence type="inferred from homology"/>
<accession>A0A3P9NY48</accession>
<reference evidence="9" key="3">
    <citation type="submission" date="2025-09" db="UniProtKB">
        <authorList>
            <consortium name="Ensembl"/>
        </authorList>
    </citation>
    <scope>IDENTIFICATION</scope>
    <source>
        <strain evidence="9">Guanapo</strain>
    </source>
</reference>
<dbReference type="InterPro" id="IPR050895">
    <property type="entry name" value="XK-related_scramblase"/>
</dbReference>
<organism evidence="9 10">
    <name type="scientific">Poecilia reticulata</name>
    <name type="common">Guppy</name>
    <name type="synonym">Acanthophacelus reticulatus</name>
    <dbReference type="NCBI Taxonomy" id="8081"/>
    <lineage>
        <taxon>Eukaryota</taxon>
        <taxon>Metazoa</taxon>
        <taxon>Chordata</taxon>
        <taxon>Craniata</taxon>
        <taxon>Vertebrata</taxon>
        <taxon>Euteleostomi</taxon>
        <taxon>Actinopterygii</taxon>
        <taxon>Neopterygii</taxon>
        <taxon>Teleostei</taxon>
        <taxon>Neoteleostei</taxon>
        <taxon>Acanthomorphata</taxon>
        <taxon>Ovalentaria</taxon>
        <taxon>Atherinomorphae</taxon>
        <taxon>Cyprinodontiformes</taxon>
        <taxon>Poeciliidae</taxon>
        <taxon>Poeciliinae</taxon>
        <taxon>Poecilia</taxon>
    </lineage>
</organism>
<dbReference type="OMA" id="LWFWKMS"/>
<dbReference type="Proteomes" id="UP000242638">
    <property type="component" value="Unassembled WGS sequence"/>
</dbReference>
<comment type="subcellular location">
    <subcellularLocation>
        <location evidence="1">Cell membrane</location>
        <topology evidence="1">Multi-pass membrane protein</topology>
    </subcellularLocation>
    <subcellularLocation>
        <location evidence="7">Membrane</location>
        <topology evidence="7">Multi-pass membrane protein</topology>
    </subcellularLocation>
</comment>
<dbReference type="GeneID" id="103473065"/>
<feature type="transmembrane region" description="Helical" evidence="7">
    <location>
        <begin position="375"/>
        <end position="396"/>
    </location>
</feature>
<dbReference type="KEGG" id="pret:103473065"/>
<dbReference type="GeneTree" id="ENSGT01140000282565"/>
<keyword evidence="10" id="KW-1185">Reference proteome</keyword>
<feature type="transmembrane region" description="Helical" evidence="7">
    <location>
        <begin position="416"/>
        <end position="436"/>
    </location>
</feature>
<name>A0A3P9NY48_POERE</name>
<evidence type="ECO:0000256" key="1">
    <source>
        <dbReference type="ARBA" id="ARBA00004651"/>
    </source>
</evidence>
<evidence type="ECO:0000256" key="3">
    <source>
        <dbReference type="ARBA" id="ARBA00022475"/>
    </source>
</evidence>
<dbReference type="GO" id="GO:0043652">
    <property type="term" value="P:engulfment of apoptotic cell"/>
    <property type="evidence" value="ECO:0007669"/>
    <property type="project" value="TreeGrafter"/>
</dbReference>
<comment type="similarity">
    <text evidence="2 7">Belongs to the XK family.</text>
</comment>
<evidence type="ECO:0000256" key="5">
    <source>
        <dbReference type="ARBA" id="ARBA00022989"/>
    </source>
</evidence>
<dbReference type="OrthoDB" id="6136301at2759"/>
<dbReference type="Pfam" id="PF09815">
    <property type="entry name" value="XK-related"/>
    <property type="match status" value="1"/>
</dbReference>
<dbReference type="RefSeq" id="XP_008421221.2">
    <property type="nucleotide sequence ID" value="XM_008422999.2"/>
</dbReference>
<reference evidence="10" key="1">
    <citation type="submission" date="2013-11" db="EMBL/GenBank/DDBJ databases">
        <title>The genomic landscape of the Guanapo guppy.</title>
        <authorList>
            <person name="Kuenstner A."/>
            <person name="Dreyer C."/>
        </authorList>
    </citation>
    <scope>NUCLEOTIDE SEQUENCE</scope>
    <source>
        <strain evidence="10">Guanapo</strain>
    </source>
</reference>
<evidence type="ECO:0000256" key="4">
    <source>
        <dbReference type="ARBA" id="ARBA00022692"/>
    </source>
</evidence>
<evidence type="ECO:0000313" key="9">
    <source>
        <dbReference type="Ensembl" id="ENSPREP00000014484.1"/>
    </source>
</evidence>
<dbReference type="PANTHER" id="PTHR16024">
    <property type="entry name" value="XK-RELATED PROTEIN"/>
    <property type="match status" value="1"/>
</dbReference>
<dbReference type="Bgee" id="ENSPREG00000009810">
    <property type="expression patterns" value="Expressed in caudal fin"/>
</dbReference>
<dbReference type="AlphaFoldDB" id="A0A3P9NY48"/>
<evidence type="ECO:0000256" key="6">
    <source>
        <dbReference type="ARBA" id="ARBA00023136"/>
    </source>
</evidence>
<dbReference type="GO" id="GO:0070782">
    <property type="term" value="P:phosphatidylserine exposure on apoptotic cell surface"/>
    <property type="evidence" value="ECO:0007669"/>
    <property type="project" value="TreeGrafter"/>
</dbReference>
<keyword evidence="6 7" id="KW-0472">Membrane</keyword>
<feature type="region of interest" description="Disordered" evidence="8">
    <location>
        <begin position="465"/>
        <end position="487"/>
    </location>
</feature>
<dbReference type="Ensembl" id="ENSPRET00000014630.1">
    <property type="protein sequence ID" value="ENSPREP00000014484.1"/>
    <property type="gene ID" value="ENSPREG00000009810.1"/>
</dbReference>
<sequence length="507" mass="57045">MVTATRQLVRHIGSGKSSPFFNLNVYLFVLQTLNDLYGSNVAPYSCRQIVAVELPDPFKAPPLWAELVTSFELRLFLSVLNSTDCQFSDAAFQGPNMTLRVDCLLTTAGLPLFLVDIVLDVLAAVEFYREGSYLCLGVLLVLLMGSSVLVQLYSWLWYSYDHFEMRTRVEESAKSGLGVLHWVQLGIYVRHAAVMETSVKSCCSDCDSQEEDTAAFLTQDLSMLRIIETFSESAPQIVLLLAVLLQDGSLELFQVLKTVGSLSAVAYCVTTYHRCLRSFLPDKEEQSILSSLVFFTWNLLLLAARVVALALFASVFPCFIFSHFVCSWLLFCYFAWWVDTHFMESVGGERLYRATVGLIWYFDWFNVVDGKTRNWAILYHGWILLDILVLCGLWFWKMSWDPPDFELSSLQAAVVWGAVVAGYAVGLVLRIVYYAFFHPKLSKDELIGGSVKTQADEMDAPHDDGGHAMFRSAARTPTGPSRPPLRNKRMKKLAENFYSSSADGAEV</sequence>
<feature type="transmembrane region" description="Helical" evidence="7">
    <location>
        <begin position="292"/>
        <end position="312"/>
    </location>
</feature>
<evidence type="ECO:0000256" key="8">
    <source>
        <dbReference type="SAM" id="MobiDB-lite"/>
    </source>
</evidence>
<dbReference type="PANTHER" id="PTHR16024:SF19">
    <property type="entry name" value="XK-RELATED PROTEIN"/>
    <property type="match status" value="1"/>
</dbReference>
<dbReference type="InterPro" id="IPR018629">
    <property type="entry name" value="XK-rel"/>
</dbReference>
<keyword evidence="3" id="KW-1003">Cell membrane</keyword>
<reference evidence="9" key="2">
    <citation type="submission" date="2025-08" db="UniProtKB">
        <authorList>
            <consortium name="Ensembl"/>
        </authorList>
    </citation>
    <scope>IDENTIFICATION</scope>
    <source>
        <strain evidence="9">Guanapo</strain>
    </source>
</reference>
<feature type="transmembrane region" description="Helical" evidence="7">
    <location>
        <begin position="319"/>
        <end position="338"/>
    </location>
</feature>
<dbReference type="GO" id="GO:1902742">
    <property type="term" value="P:apoptotic process involved in development"/>
    <property type="evidence" value="ECO:0007669"/>
    <property type="project" value="TreeGrafter"/>
</dbReference>